<evidence type="ECO:0000313" key="5">
    <source>
        <dbReference type="Proteomes" id="UP000614609"/>
    </source>
</evidence>
<keyword evidence="5" id="KW-1185">Reference proteome</keyword>
<dbReference type="GO" id="GO:0005737">
    <property type="term" value="C:cytoplasm"/>
    <property type="evidence" value="ECO:0007669"/>
    <property type="project" value="TreeGrafter"/>
</dbReference>
<evidence type="ECO:0000313" key="4">
    <source>
        <dbReference type="EMBL" id="MBP1954436.1"/>
    </source>
</evidence>
<dbReference type="SUPFAM" id="SSF56529">
    <property type="entry name" value="FAH"/>
    <property type="match status" value="1"/>
</dbReference>
<keyword evidence="1" id="KW-0456">Lyase</keyword>
<evidence type="ECO:0000313" key="3">
    <source>
        <dbReference type="EMBL" id="GGM60983.1"/>
    </source>
</evidence>
<dbReference type="Proteomes" id="UP000614609">
    <property type="component" value="Unassembled WGS sequence"/>
</dbReference>
<name>A0A830FYE5_9EURY</name>
<dbReference type="GO" id="GO:0008684">
    <property type="term" value="F:2-oxopent-4-enoate hydratase activity"/>
    <property type="evidence" value="ECO:0007669"/>
    <property type="project" value="TreeGrafter"/>
</dbReference>
<reference evidence="3" key="2">
    <citation type="submission" date="2020-09" db="EMBL/GenBank/DDBJ databases">
        <authorList>
            <person name="Sun Q."/>
            <person name="Ohkuma M."/>
        </authorList>
    </citation>
    <scope>NUCLEOTIDE SEQUENCE</scope>
    <source>
        <strain evidence="3">JCM 16108</strain>
    </source>
</reference>
<dbReference type="Pfam" id="PF01557">
    <property type="entry name" value="FAA_hydrolase"/>
    <property type="match status" value="1"/>
</dbReference>
<dbReference type="EMBL" id="JAGGKO010000002">
    <property type="protein sequence ID" value="MBP1954436.1"/>
    <property type="molecule type" value="Genomic_DNA"/>
</dbReference>
<dbReference type="AlphaFoldDB" id="A0A830FYE5"/>
<organism evidence="3 5">
    <name type="scientific">Halarchaeum rubridurum</name>
    <dbReference type="NCBI Taxonomy" id="489911"/>
    <lineage>
        <taxon>Archaea</taxon>
        <taxon>Methanobacteriati</taxon>
        <taxon>Methanobacteriota</taxon>
        <taxon>Stenosarchaea group</taxon>
        <taxon>Halobacteria</taxon>
        <taxon>Halobacteriales</taxon>
        <taxon>Halobacteriaceae</taxon>
    </lineage>
</organism>
<gene>
    <name evidence="3" type="ORF">GCM10009017_08920</name>
    <name evidence="4" type="ORF">J2752_001348</name>
</gene>
<reference evidence="4" key="3">
    <citation type="submission" date="2021-03" db="EMBL/GenBank/DDBJ databases">
        <title>Genomic Encyclopedia of Type Strains, Phase IV (KMG-IV): sequencing the most valuable type-strain genomes for metagenomic binning, comparative biology and taxonomic classification.</title>
        <authorList>
            <person name="Goeker M."/>
        </authorList>
    </citation>
    <scope>NUCLEOTIDE SEQUENCE</scope>
    <source>
        <strain evidence="4">DSM 22443</strain>
    </source>
</reference>
<dbReference type="Gene3D" id="3.90.850.10">
    <property type="entry name" value="Fumarylacetoacetase-like, C-terminal domain"/>
    <property type="match status" value="1"/>
</dbReference>
<dbReference type="InterPro" id="IPR036663">
    <property type="entry name" value="Fumarylacetoacetase_C_sf"/>
</dbReference>
<dbReference type="PANTHER" id="PTHR30143:SF0">
    <property type="entry name" value="2-KETO-4-PENTENOATE HYDRATASE"/>
    <property type="match status" value="1"/>
</dbReference>
<sequence length="261" mass="27855">MTLDDRTIDDIAESLYEAYRSGEPVPKLTDEYDFDVSDAYEIQSRVIDDHVADGASVVGHKVGLTSEGIQTQLGVDEPDFGRLLDTMFVEEGSVPAGDLIAPRVEPEVGFVMAETLEPPVTYLDVLEATRGVLPVLEIIDSRVRDWDIDIEDTVADNASSALYLTGETLTPVDGLDLSLEGVKLYRNGTVADAGVGSAVLGHPARAVAWLANTLDEMDQRIEAGNLVLSGSLTPATDIAAGDVLTAEFTSIGSVTTRIGEE</sequence>
<feature type="domain" description="Fumarylacetoacetase-like C-terminal" evidence="2">
    <location>
        <begin position="85"/>
        <end position="258"/>
    </location>
</feature>
<dbReference type="InterPro" id="IPR050772">
    <property type="entry name" value="Hydratase-Decarb/MhpD_sf"/>
</dbReference>
<dbReference type="RefSeq" id="WP_188870289.1">
    <property type="nucleotide sequence ID" value="NZ_BMOO01000002.1"/>
</dbReference>
<reference evidence="3" key="1">
    <citation type="journal article" date="2014" name="Int. J. Syst. Evol. Microbiol.">
        <title>Complete genome sequence of Corynebacterium casei LMG S-19264T (=DSM 44701T), isolated from a smear-ripened cheese.</title>
        <authorList>
            <consortium name="US DOE Joint Genome Institute (JGI-PGF)"/>
            <person name="Walter F."/>
            <person name="Albersmeier A."/>
            <person name="Kalinowski J."/>
            <person name="Ruckert C."/>
        </authorList>
    </citation>
    <scope>NUCLEOTIDE SEQUENCE</scope>
    <source>
        <strain evidence="3">JCM 16108</strain>
    </source>
</reference>
<dbReference type="InterPro" id="IPR011234">
    <property type="entry name" value="Fumarylacetoacetase-like_C"/>
</dbReference>
<dbReference type="OrthoDB" id="257434at2157"/>
<dbReference type="Proteomes" id="UP000765891">
    <property type="component" value="Unassembled WGS sequence"/>
</dbReference>
<comment type="caution">
    <text evidence="3">The sequence shown here is derived from an EMBL/GenBank/DDBJ whole genome shotgun (WGS) entry which is preliminary data.</text>
</comment>
<accession>A0A830FYE5</accession>
<proteinExistence type="predicted"/>
<protein>
    <submittedName>
        <fullName evidence="3">2-keto-4-pentenoate hydratase</fullName>
    </submittedName>
    <submittedName>
        <fullName evidence="4">2-oxopent-4-enoate hydratase</fullName>
    </submittedName>
</protein>
<evidence type="ECO:0000259" key="2">
    <source>
        <dbReference type="Pfam" id="PF01557"/>
    </source>
</evidence>
<evidence type="ECO:0000256" key="1">
    <source>
        <dbReference type="ARBA" id="ARBA00023239"/>
    </source>
</evidence>
<dbReference type="PANTHER" id="PTHR30143">
    <property type="entry name" value="ACID HYDRATASE"/>
    <property type="match status" value="1"/>
</dbReference>
<dbReference type="EMBL" id="BMOO01000002">
    <property type="protein sequence ID" value="GGM60983.1"/>
    <property type="molecule type" value="Genomic_DNA"/>
</dbReference>